<dbReference type="RefSeq" id="WP_294171123.1">
    <property type="nucleotide sequence ID" value="NZ_CADCWA010000196.1"/>
</dbReference>
<organism evidence="1">
    <name type="scientific">uncultured Sphingomonas sp</name>
    <dbReference type="NCBI Taxonomy" id="158754"/>
    <lineage>
        <taxon>Bacteria</taxon>
        <taxon>Pseudomonadati</taxon>
        <taxon>Pseudomonadota</taxon>
        <taxon>Alphaproteobacteria</taxon>
        <taxon>Sphingomonadales</taxon>
        <taxon>Sphingomonadaceae</taxon>
        <taxon>Sphingomonas</taxon>
        <taxon>environmental samples</taxon>
    </lineage>
</organism>
<sequence>MPALNDNAIPFQFMIGGETVCEGKLHLRRLLSSTAQAPAATNYKSFPISPAQAQQLLRKVDAKTVDFLRVLAEKQGEVSFGEMKKIFGIKEWSDFSTRYGKGLTRALRHLTDNSSATLLWWVDDEWKSNDDAEGPIYVDGTALKSLRLAFGLEAA</sequence>
<proteinExistence type="predicted"/>
<protein>
    <submittedName>
        <fullName evidence="1">Uncharacterized protein</fullName>
    </submittedName>
</protein>
<accession>A0A6J4TVI4</accession>
<dbReference type="AlphaFoldDB" id="A0A6J4TVI4"/>
<evidence type="ECO:0000313" key="1">
    <source>
        <dbReference type="EMBL" id="CAA9533259.1"/>
    </source>
</evidence>
<dbReference type="EMBL" id="CADCWA010000196">
    <property type="protein sequence ID" value="CAA9533259.1"/>
    <property type="molecule type" value="Genomic_DNA"/>
</dbReference>
<reference evidence="1" key="1">
    <citation type="submission" date="2020-02" db="EMBL/GenBank/DDBJ databases">
        <authorList>
            <person name="Meier V. D."/>
        </authorList>
    </citation>
    <scope>NUCLEOTIDE SEQUENCE</scope>
    <source>
        <strain evidence="1">AVDCRST_MAG31</strain>
    </source>
</reference>
<gene>
    <name evidence="1" type="ORF">AVDCRST_MAG31-2588</name>
</gene>
<name>A0A6J4TVI4_9SPHN</name>